<reference evidence="2 3" key="1">
    <citation type="submission" date="2015-01" db="EMBL/GenBank/DDBJ databases">
        <title>Erwinia tracheiphila.</title>
        <authorList>
            <person name="Shapiro L.R."/>
        </authorList>
    </citation>
    <scope>NUCLEOTIDE SEQUENCE [LARGE SCALE GENOMIC DNA]</scope>
    <source>
        <strain evidence="2 3">BuffGH</strain>
    </source>
</reference>
<evidence type="ECO:0000256" key="1">
    <source>
        <dbReference type="SAM" id="Phobius"/>
    </source>
</evidence>
<evidence type="ECO:0000313" key="3">
    <source>
        <dbReference type="Proteomes" id="UP000033924"/>
    </source>
</evidence>
<protein>
    <submittedName>
        <fullName evidence="2">Uncharacterized protein</fullName>
    </submittedName>
</protein>
<dbReference type="EMBL" id="JXNU01000003">
    <property type="protein sequence ID" value="KKF34481.1"/>
    <property type="molecule type" value="Genomic_DNA"/>
</dbReference>
<evidence type="ECO:0000313" key="2">
    <source>
        <dbReference type="EMBL" id="KKF34481.1"/>
    </source>
</evidence>
<keyword evidence="1" id="KW-1133">Transmembrane helix</keyword>
<accession>A0A0M2KBW2</accession>
<keyword evidence="1" id="KW-0812">Transmembrane</keyword>
<organism evidence="2 3">
    <name type="scientific">Erwinia tracheiphila</name>
    <dbReference type="NCBI Taxonomy" id="65700"/>
    <lineage>
        <taxon>Bacteria</taxon>
        <taxon>Pseudomonadati</taxon>
        <taxon>Pseudomonadota</taxon>
        <taxon>Gammaproteobacteria</taxon>
        <taxon>Enterobacterales</taxon>
        <taxon>Erwiniaceae</taxon>
        <taxon>Erwinia</taxon>
    </lineage>
</organism>
<proteinExistence type="predicted"/>
<gene>
    <name evidence="2" type="ORF">SY86_01820</name>
</gene>
<keyword evidence="3" id="KW-1185">Reference proteome</keyword>
<comment type="caution">
    <text evidence="2">The sequence shown here is derived from an EMBL/GenBank/DDBJ whole genome shotgun (WGS) entry which is preliminary data.</text>
</comment>
<dbReference type="Proteomes" id="UP000033924">
    <property type="component" value="Unassembled WGS sequence"/>
</dbReference>
<feature type="transmembrane region" description="Helical" evidence="1">
    <location>
        <begin position="48"/>
        <end position="71"/>
    </location>
</feature>
<keyword evidence="1" id="KW-0472">Membrane</keyword>
<dbReference type="AlphaFoldDB" id="A0A0M2KBW2"/>
<sequence length="75" mass="8368">MAGFVFRDKRSDFVPELIANLPFTACHTLPSDMTGMHYTMTPFGTGFYMLRIILYACLSGVLAMLNFNLAVKQAV</sequence>
<name>A0A0M2KBW2_9GAMM</name>
<dbReference type="PATRIC" id="fig|65700.7.peg.441"/>